<dbReference type="Gene3D" id="3.40.190.10">
    <property type="entry name" value="Periplasmic binding protein-like II"/>
    <property type="match status" value="1"/>
</dbReference>
<gene>
    <name evidence="4" type="ORF">FVO59_00875</name>
</gene>
<dbReference type="PANTHER" id="PTHR30290:SF38">
    <property type="entry name" value="D,D-DIPEPTIDE-BINDING PERIPLASMIC PROTEIN DDPA-RELATED"/>
    <property type="match status" value="1"/>
</dbReference>
<dbReference type="GO" id="GO:1904680">
    <property type="term" value="F:peptide transmembrane transporter activity"/>
    <property type="evidence" value="ECO:0007669"/>
    <property type="project" value="TreeGrafter"/>
</dbReference>
<evidence type="ECO:0000256" key="2">
    <source>
        <dbReference type="SAM" id="SignalP"/>
    </source>
</evidence>
<dbReference type="GO" id="GO:0042597">
    <property type="term" value="C:periplasmic space"/>
    <property type="evidence" value="ECO:0007669"/>
    <property type="project" value="UniProtKB-ARBA"/>
</dbReference>
<proteinExistence type="predicted"/>
<dbReference type="PROSITE" id="PS51257">
    <property type="entry name" value="PROKAR_LIPOPROTEIN"/>
    <property type="match status" value="1"/>
</dbReference>
<sequence>MKRIGRLRQRLLLAGAAAMIAALAVTGCSPSGSGNRGSASDSTFVVGMSAEPPHLMRLFLGDVQVGLVGLAMEESLVTVNRDRELEPQLAESWELLDEVTHRFHLRKGVKWHDGEPFTAADVVFSLTEGLGVNAQTAALKDMIKEAKEVDEHTVDVVLNSPAGAFLAMLNSMSFTVIPKHIYEGTDLLENPANRAPIGTGPFKFKSWENNRITLVRNEDYWGDKPGYENVVFTVMGEPSARALALKKGDIQYINSYDVTYESILQLEDDDNIRLDVGRASTSMKMFPFNTRNEILAKPEVRKALFQAINREFISKSVYGGYFPPGRAPLPDGHWANSGEVDYEKELPYDPEAAEAALDAAGYPRGADGIRFSLTHRYETAEPGGDKVAEVIADNWKAIGIDVKVIADDAEVFRKEVFAEHNFDTYTINISSGADPAIGLYRRYTCDNNQNAVFGNATGYCNEELDAVFRDAAAANEQSERTPFYTKAQRMIADDMPTATLVQVKYTDAIRADLSGLDGFLHPGEVVILDWSKLGPPKS</sequence>
<accession>A0A7D7WGK8</accession>
<dbReference type="PIRSF" id="PIRSF002741">
    <property type="entry name" value="MppA"/>
    <property type="match status" value="1"/>
</dbReference>
<evidence type="ECO:0000256" key="1">
    <source>
        <dbReference type="ARBA" id="ARBA00022729"/>
    </source>
</evidence>
<dbReference type="SUPFAM" id="SSF53850">
    <property type="entry name" value="Periplasmic binding protein-like II"/>
    <property type="match status" value="1"/>
</dbReference>
<dbReference type="Pfam" id="PF00496">
    <property type="entry name" value="SBP_bac_5"/>
    <property type="match status" value="1"/>
</dbReference>
<feature type="signal peptide" evidence="2">
    <location>
        <begin position="1"/>
        <end position="24"/>
    </location>
</feature>
<feature type="chain" id="PRO_5027609750" description="Solute-binding protein family 5 domain-containing protein" evidence="2">
    <location>
        <begin position="25"/>
        <end position="538"/>
    </location>
</feature>
<dbReference type="Gene3D" id="3.10.105.10">
    <property type="entry name" value="Dipeptide-binding Protein, Domain 3"/>
    <property type="match status" value="1"/>
</dbReference>
<name>A0A7D7WGK8_9MICO</name>
<protein>
    <recommendedName>
        <fullName evidence="3">Solute-binding protein family 5 domain-containing protein</fullName>
    </recommendedName>
</protein>
<evidence type="ECO:0000259" key="3">
    <source>
        <dbReference type="Pfam" id="PF00496"/>
    </source>
</evidence>
<reference evidence="4 5" key="1">
    <citation type="journal article" date="2020" name="Front. Microbiol.">
        <title>Design of Bacterial Strain-Specific qPCR Assays Using NGS Data and Publicly Available Resources and Its Application to Track Biocontrol Strains.</title>
        <authorList>
            <person name="Hernandez I."/>
            <person name="Sant C."/>
            <person name="Martinez R."/>
            <person name="Fernandez C."/>
        </authorList>
    </citation>
    <scope>NUCLEOTIDE SEQUENCE [LARGE SCALE GENOMIC DNA]</scope>
    <source>
        <strain evidence="4 5">B24</strain>
    </source>
</reference>
<organism evidence="4 5">
    <name type="scientific">Microbacterium esteraromaticum</name>
    <dbReference type="NCBI Taxonomy" id="57043"/>
    <lineage>
        <taxon>Bacteria</taxon>
        <taxon>Bacillati</taxon>
        <taxon>Actinomycetota</taxon>
        <taxon>Actinomycetes</taxon>
        <taxon>Micrococcales</taxon>
        <taxon>Microbacteriaceae</taxon>
        <taxon>Microbacterium</taxon>
    </lineage>
</organism>
<dbReference type="Gene3D" id="3.90.76.10">
    <property type="entry name" value="Dipeptide-binding Protein, Domain 1"/>
    <property type="match status" value="1"/>
</dbReference>
<dbReference type="AlphaFoldDB" id="A0A7D7WGK8"/>
<keyword evidence="1 2" id="KW-0732">Signal</keyword>
<dbReference type="EMBL" id="CP043732">
    <property type="protein sequence ID" value="QMU95910.1"/>
    <property type="molecule type" value="Genomic_DNA"/>
</dbReference>
<dbReference type="InterPro" id="IPR039424">
    <property type="entry name" value="SBP_5"/>
</dbReference>
<dbReference type="InterPro" id="IPR000914">
    <property type="entry name" value="SBP_5_dom"/>
</dbReference>
<dbReference type="GO" id="GO:0043190">
    <property type="term" value="C:ATP-binding cassette (ABC) transporter complex"/>
    <property type="evidence" value="ECO:0007669"/>
    <property type="project" value="InterPro"/>
</dbReference>
<feature type="domain" description="Solute-binding protein family 5" evidence="3">
    <location>
        <begin position="84"/>
        <end position="449"/>
    </location>
</feature>
<evidence type="ECO:0000313" key="4">
    <source>
        <dbReference type="EMBL" id="QMU95910.1"/>
    </source>
</evidence>
<evidence type="ECO:0000313" key="5">
    <source>
        <dbReference type="Proteomes" id="UP000515708"/>
    </source>
</evidence>
<dbReference type="PANTHER" id="PTHR30290">
    <property type="entry name" value="PERIPLASMIC BINDING COMPONENT OF ABC TRANSPORTER"/>
    <property type="match status" value="1"/>
</dbReference>
<dbReference type="InterPro" id="IPR030678">
    <property type="entry name" value="Peptide/Ni-bd"/>
</dbReference>
<dbReference type="GO" id="GO:0015833">
    <property type="term" value="P:peptide transport"/>
    <property type="evidence" value="ECO:0007669"/>
    <property type="project" value="TreeGrafter"/>
</dbReference>
<dbReference type="Proteomes" id="UP000515708">
    <property type="component" value="Chromosome"/>
</dbReference>
<dbReference type="RefSeq" id="WP_182253731.1">
    <property type="nucleotide sequence ID" value="NZ_CP043732.1"/>
</dbReference>